<keyword evidence="2" id="KW-1185">Reference proteome</keyword>
<protein>
    <submittedName>
        <fullName evidence="1">Uncharacterized protein</fullName>
    </submittedName>
</protein>
<evidence type="ECO:0000313" key="2">
    <source>
        <dbReference type="Proteomes" id="UP000728185"/>
    </source>
</evidence>
<dbReference type="EMBL" id="LUCM01000372">
    <property type="protein sequence ID" value="KAA0200648.1"/>
    <property type="molecule type" value="Genomic_DNA"/>
</dbReference>
<comment type="caution">
    <text evidence="1">The sequence shown here is derived from an EMBL/GenBank/DDBJ whole genome shotgun (WGS) entry which is preliminary data.</text>
</comment>
<organism evidence="1 2">
    <name type="scientific">Fasciolopsis buskii</name>
    <dbReference type="NCBI Taxonomy" id="27845"/>
    <lineage>
        <taxon>Eukaryota</taxon>
        <taxon>Metazoa</taxon>
        <taxon>Spiralia</taxon>
        <taxon>Lophotrochozoa</taxon>
        <taxon>Platyhelminthes</taxon>
        <taxon>Trematoda</taxon>
        <taxon>Digenea</taxon>
        <taxon>Plagiorchiida</taxon>
        <taxon>Echinostomata</taxon>
        <taxon>Echinostomatoidea</taxon>
        <taxon>Fasciolidae</taxon>
        <taxon>Fasciolopsis</taxon>
    </lineage>
</organism>
<dbReference type="Gene3D" id="3.30.1370.60">
    <property type="entry name" value="Hypothetical oxidoreductase yiak, domain 2"/>
    <property type="match status" value="1"/>
</dbReference>
<gene>
    <name evidence="1" type="ORF">FBUS_01381</name>
</gene>
<reference evidence="1" key="1">
    <citation type="submission" date="2019-05" db="EMBL/GenBank/DDBJ databases">
        <title>Annotation for the trematode Fasciolopsis buski.</title>
        <authorList>
            <person name="Choi Y.-J."/>
        </authorList>
    </citation>
    <scope>NUCLEOTIDE SEQUENCE</scope>
    <source>
        <strain evidence="1">HT</strain>
        <tissue evidence="1">Whole worm</tissue>
    </source>
</reference>
<dbReference type="Proteomes" id="UP000728185">
    <property type="component" value="Unassembled WGS sequence"/>
</dbReference>
<evidence type="ECO:0000313" key="1">
    <source>
        <dbReference type="EMBL" id="KAA0200648.1"/>
    </source>
</evidence>
<sequence length="96" mass="10680">MKTVASISAAAEASYDEDCHLPRTGIDPMQYCELHAGHSFAAIDPNAFAPGFGERLSEYMQIMRGLPRVSLRRSEFNPVYCYESLCRGRSSVSKET</sequence>
<dbReference type="InterPro" id="IPR043143">
    <property type="entry name" value="Mal/L-sulf/L-lact_DH-like_NADP"/>
</dbReference>
<name>A0A8E0SAQ3_9TREM</name>
<accession>A0A8E0SAQ3</accession>
<dbReference type="AlphaFoldDB" id="A0A8E0SAQ3"/>
<proteinExistence type="predicted"/>
<dbReference type="OrthoDB" id="7881616at2759"/>